<reference evidence="2 3" key="1">
    <citation type="submission" date="2023-07" db="EMBL/GenBank/DDBJ databases">
        <title>Genomic Encyclopedia of Type Strains, Phase IV (KMG-IV): sequencing the most valuable type-strain genomes for metagenomic binning, comparative biology and taxonomic classification.</title>
        <authorList>
            <person name="Goeker M."/>
        </authorList>
    </citation>
    <scope>NUCLEOTIDE SEQUENCE [LARGE SCALE GENOMIC DNA]</scope>
    <source>
        <strain evidence="2 3">DSM 5896</strain>
    </source>
</reference>
<evidence type="ECO:0000313" key="3">
    <source>
        <dbReference type="Proteomes" id="UP001237448"/>
    </source>
</evidence>
<evidence type="ECO:0000259" key="1">
    <source>
        <dbReference type="Pfam" id="PF18818"/>
    </source>
</evidence>
<comment type="caution">
    <text evidence="2">The sequence shown here is derived from an EMBL/GenBank/DDBJ whole genome shotgun (WGS) entry which is preliminary data.</text>
</comment>
<accession>A0ABU0FCD8</accession>
<dbReference type="InterPro" id="IPR041459">
    <property type="entry name" value="MPTase-PolyVal"/>
</dbReference>
<name>A0ABU0FCD8_9HYPH</name>
<proteinExistence type="predicted"/>
<dbReference type="EMBL" id="JAUSVK010000001">
    <property type="protein sequence ID" value="MDQ0391799.1"/>
    <property type="molecule type" value="Genomic_DNA"/>
</dbReference>
<organism evidence="2 3">
    <name type="scientific">Labrys monachus</name>
    <dbReference type="NCBI Taxonomy" id="217067"/>
    <lineage>
        <taxon>Bacteria</taxon>
        <taxon>Pseudomonadati</taxon>
        <taxon>Pseudomonadota</taxon>
        <taxon>Alphaproteobacteria</taxon>
        <taxon>Hyphomicrobiales</taxon>
        <taxon>Xanthobacteraceae</taxon>
        <taxon>Labrys</taxon>
    </lineage>
</organism>
<gene>
    <name evidence="2" type="ORF">J3R73_001591</name>
</gene>
<protein>
    <submittedName>
        <fullName evidence="2">Antirestriction protein ArdC</fullName>
    </submittedName>
</protein>
<dbReference type="Proteomes" id="UP001237448">
    <property type="component" value="Unassembled WGS sequence"/>
</dbReference>
<keyword evidence="3" id="KW-1185">Reference proteome</keyword>
<evidence type="ECO:0000313" key="2">
    <source>
        <dbReference type="EMBL" id="MDQ0391799.1"/>
    </source>
</evidence>
<dbReference type="RefSeq" id="WP_307424696.1">
    <property type="nucleotide sequence ID" value="NZ_JAUSVK010000001.1"/>
</dbReference>
<feature type="domain" description="Polyvalent protein metallopeptidase" evidence="1">
    <location>
        <begin position="54"/>
        <end position="174"/>
    </location>
</feature>
<dbReference type="Pfam" id="PF18818">
    <property type="entry name" value="MPTase-PolyVal"/>
    <property type="match status" value="1"/>
</dbReference>
<sequence>MPNGTSYRALPRLYVPVLRTFSVFNVDQFEKLPEKFYEQAEPKPEDEKFDAGVAFCKDTRINTHFGGNKACYHVNRDYIDMPTYGSFESDDTFFGTWCHELIHATGHKERLARQYGSRFGDSAYAFEELVAELGSAFLCAQLGYLPTTRTAASYIAHWLKVLENDHKAVVSAASYASHGARWLEEQAYHAVHDDTPEPEREDDLVEVV</sequence>